<feature type="signal peptide" evidence="1">
    <location>
        <begin position="1"/>
        <end position="18"/>
    </location>
</feature>
<dbReference type="RefSeq" id="WP_042503141.1">
    <property type="nucleotide sequence ID" value="NZ_BBNQ01000002.1"/>
</dbReference>
<dbReference type="EMBL" id="BBNQ01000002">
    <property type="protein sequence ID" value="GAL61402.1"/>
    <property type="molecule type" value="Genomic_DNA"/>
</dbReference>
<comment type="caution">
    <text evidence="2">The sequence shown here is derived from an EMBL/GenBank/DDBJ whole genome shotgun (WGS) entry which is preliminary data.</text>
</comment>
<reference evidence="2 3" key="1">
    <citation type="journal article" date="2014" name="Genome Announc.">
        <title>Draft Genome Sequences of Marine Flavobacterium Algibacter lectus Strains SS8 and NR4.</title>
        <authorList>
            <person name="Takatani N."/>
            <person name="Nakanishi M."/>
            <person name="Meirelles P."/>
            <person name="Mino S."/>
            <person name="Suda W."/>
            <person name="Oshima K."/>
            <person name="Hattori M."/>
            <person name="Ohkuma M."/>
            <person name="Hosokawa M."/>
            <person name="Miyashita K."/>
            <person name="Thompson F.L."/>
            <person name="Niwa A."/>
            <person name="Sawabe T."/>
            <person name="Sawabe T."/>
        </authorList>
    </citation>
    <scope>NUCLEOTIDE SEQUENCE [LARGE SCALE GENOMIC DNA]</scope>
    <source>
        <strain evidence="2 3">JCM 19300</strain>
    </source>
</reference>
<dbReference type="OrthoDB" id="627554at2"/>
<accession>A0A090W1K5</accession>
<dbReference type="Proteomes" id="UP000029644">
    <property type="component" value="Unassembled WGS sequence"/>
</dbReference>
<evidence type="ECO:0000313" key="3">
    <source>
        <dbReference type="Proteomes" id="UP000029644"/>
    </source>
</evidence>
<dbReference type="Gene3D" id="2.40.160.20">
    <property type="match status" value="1"/>
</dbReference>
<gene>
    <name evidence="2" type="ORF">JCM19300_4348</name>
</gene>
<evidence type="ECO:0000256" key="1">
    <source>
        <dbReference type="SAM" id="SignalP"/>
    </source>
</evidence>
<name>A0A090W1K5_9FLAO</name>
<dbReference type="Pfam" id="PF09411">
    <property type="entry name" value="PagL"/>
    <property type="match status" value="1"/>
</dbReference>
<evidence type="ECO:0008006" key="4">
    <source>
        <dbReference type="Google" id="ProtNLM"/>
    </source>
</evidence>
<feature type="chain" id="PRO_5001865906" description="Deacylase" evidence="1">
    <location>
        <begin position="19"/>
        <end position="367"/>
    </location>
</feature>
<dbReference type="InterPro" id="IPR018550">
    <property type="entry name" value="Lipid-A_deacylase-rel"/>
</dbReference>
<sequence>MKLLYTCIFCVLFFSSFSQDKTHTSYLDLSYFKGNIALHNNDILHLIKGHPEGYLLSWNKKTYGFNDWEQRFNYPDYGVTYAYQNMKNDVLGNVTSLYAHFNFYFFNRNLQFRIGQGLGYTETPYDKVDNYRNIAYGSKLMSSTMVMLNYKKERIFDRFGLTAGFSLIHYSNANVKAPNASTNTLALNVGLTYNLDKKELEYQHTLADNDRQFTPPIKYNFVFRSGINESDIVDSGQYAFYVLSAYADKRINRKSALQFGADVFFSNFLKELIYYRSVAFPELDVSGDEDYKRVGVFVGHELFVNRTSLLTQFGYYVYYPYDFEGQTYLRIGLKRYVGKQRKWFGAMTLKSHGAKAEAVEFGIGVRL</sequence>
<keyword evidence="1" id="KW-0732">Signal</keyword>
<protein>
    <recommendedName>
        <fullName evidence="4">Deacylase</fullName>
    </recommendedName>
</protein>
<organism evidence="2 3">
    <name type="scientific">Algibacter lectus</name>
    <dbReference type="NCBI Taxonomy" id="221126"/>
    <lineage>
        <taxon>Bacteria</taxon>
        <taxon>Pseudomonadati</taxon>
        <taxon>Bacteroidota</taxon>
        <taxon>Flavobacteriia</taxon>
        <taxon>Flavobacteriales</taxon>
        <taxon>Flavobacteriaceae</taxon>
        <taxon>Algibacter</taxon>
    </lineage>
</organism>
<evidence type="ECO:0000313" key="2">
    <source>
        <dbReference type="EMBL" id="GAL61402.1"/>
    </source>
</evidence>
<dbReference type="AlphaFoldDB" id="A0A090W1K5"/>
<proteinExistence type="predicted"/>